<evidence type="ECO:0000313" key="1">
    <source>
        <dbReference type="EMBL" id="DAF60051.1"/>
    </source>
</evidence>
<reference evidence="1" key="1">
    <citation type="journal article" date="2021" name="Proc. Natl. Acad. Sci. U.S.A.">
        <title>A Catalog of Tens of Thousands of Viruses from Human Metagenomes Reveals Hidden Associations with Chronic Diseases.</title>
        <authorList>
            <person name="Tisza M.J."/>
            <person name="Buck C.B."/>
        </authorList>
    </citation>
    <scope>NUCLEOTIDE SEQUENCE</scope>
    <source>
        <strain evidence="1">CtMCY8</strain>
    </source>
</reference>
<name>A0A8S5TAJ5_9CAUD</name>
<dbReference type="EMBL" id="BK032782">
    <property type="protein sequence ID" value="DAF60051.1"/>
    <property type="molecule type" value="Genomic_DNA"/>
</dbReference>
<proteinExistence type="predicted"/>
<organism evidence="1">
    <name type="scientific">Siphoviridae sp. ctMCY8</name>
    <dbReference type="NCBI Taxonomy" id="2827854"/>
    <lineage>
        <taxon>Viruses</taxon>
        <taxon>Duplodnaviria</taxon>
        <taxon>Heunggongvirae</taxon>
        <taxon>Uroviricota</taxon>
        <taxon>Caudoviricetes</taxon>
    </lineage>
</organism>
<protein>
    <submittedName>
        <fullName evidence="1">Uncharacterized protein</fullName>
    </submittedName>
</protein>
<sequence length="40" mass="4488">MAQSIFFSHAAEQEGVIHYLCLSDQRHRTPAISSLPLFSV</sequence>
<accession>A0A8S5TAJ5</accession>